<dbReference type="InterPro" id="IPR020846">
    <property type="entry name" value="MFS_dom"/>
</dbReference>
<keyword evidence="3 4" id="KW-0472">Membrane</keyword>
<feature type="transmembrane region" description="Helical" evidence="4">
    <location>
        <begin position="302"/>
        <end position="325"/>
    </location>
</feature>
<feature type="transmembrane region" description="Helical" evidence="4">
    <location>
        <begin position="244"/>
        <end position="266"/>
    </location>
</feature>
<dbReference type="RefSeq" id="WP_100534889.1">
    <property type="nucleotide sequence ID" value="NZ_CBDBYO010000006.1"/>
</dbReference>
<reference evidence="6 7" key="1">
    <citation type="submission" date="2017-11" db="EMBL/GenBank/DDBJ databases">
        <title>Revising the taxonomy of the Acinetobacter lwoffii group: the description of Acinetobacter pseudolwoffii sp. nov. and emended description of Acinetobacter lwoffii.</title>
        <authorList>
            <person name="Nemec A."/>
            <person name="Radolfova-Krizova L."/>
        </authorList>
    </citation>
    <scope>NUCLEOTIDE SEQUENCE [LARGE SCALE GENOMIC DNA]</scope>
    <source>
        <strain evidence="6 7">ANC 5044</strain>
    </source>
</reference>
<feature type="transmembrane region" description="Helical" evidence="4">
    <location>
        <begin position="167"/>
        <end position="186"/>
    </location>
</feature>
<keyword evidence="1 4" id="KW-0812">Transmembrane</keyword>
<dbReference type="EMBL" id="PHRG01000002">
    <property type="protein sequence ID" value="PJO75993.1"/>
    <property type="molecule type" value="Genomic_DNA"/>
</dbReference>
<evidence type="ECO:0000259" key="5">
    <source>
        <dbReference type="PROSITE" id="PS50850"/>
    </source>
</evidence>
<feature type="transmembrane region" description="Helical" evidence="4">
    <location>
        <begin position="78"/>
        <end position="97"/>
    </location>
</feature>
<protein>
    <submittedName>
        <fullName evidence="6">MFS transporter</fullName>
    </submittedName>
</protein>
<dbReference type="SUPFAM" id="SSF103473">
    <property type="entry name" value="MFS general substrate transporter"/>
    <property type="match status" value="1"/>
</dbReference>
<evidence type="ECO:0000256" key="3">
    <source>
        <dbReference type="ARBA" id="ARBA00023136"/>
    </source>
</evidence>
<dbReference type="InterPro" id="IPR011701">
    <property type="entry name" value="MFS"/>
</dbReference>
<dbReference type="PANTHER" id="PTHR23531:SF2">
    <property type="entry name" value="PERMEASE"/>
    <property type="match status" value="1"/>
</dbReference>
<evidence type="ECO:0000256" key="4">
    <source>
        <dbReference type="SAM" id="Phobius"/>
    </source>
</evidence>
<keyword evidence="2 4" id="KW-1133">Transmembrane helix</keyword>
<dbReference type="PANTHER" id="PTHR23531">
    <property type="entry name" value="QUINOLENE RESISTANCE PROTEIN NORA"/>
    <property type="match status" value="1"/>
</dbReference>
<evidence type="ECO:0000256" key="1">
    <source>
        <dbReference type="ARBA" id="ARBA00022692"/>
    </source>
</evidence>
<gene>
    <name evidence="6" type="ORF">CWI32_06415</name>
</gene>
<comment type="caution">
    <text evidence="6">The sequence shown here is derived from an EMBL/GenBank/DDBJ whole genome shotgun (WGS) entry which is preliminary data.</text>
</comment>
<organism evidence="6 7">
    <name type="scientific">Acinetobacter pseudolwoffii</name>
    <dbReference type="NCBI Taxonomy" id="2053287"/>
    <lineage>
        <taxon>Bacteria</taxon>
        <taxon>Pseudomonadati</taxon>
        <taxon>Pseudomonadota</taxon>
        <taxon>Gammaproteobacteria</taxon>
        <taxon>Moraxellales</taxon>
        <taxon>Moraxellaceae</taxon>
        <taxon>Acinetobacter</taxon>
    </lineage>
</organism>
<feature type="transmembrane region" description="Helical" evidence="4">
    <location>
        <begin position="368"/>
        <end position="386"/>
    </location>
</feature>
<evidence type="ECO:0000256" key="2">
    <source>
        <dbReference type="ARBA" id="ARBA00022989"/>
    </source>
</evidence>
<dbReference type="InterPro" id="IPR036259">
    <property type="entry name" value="MFS_trans_sf"/>
</dbReference>
<feature type="transmembrane region" description="Helical" evidence="4">
    <location>
        <begin position="278"/>
        <end position="296"/>
    </location>
</feature>
<dbReference type="CDD" id="cd17489">
    <property type="entry name" value="MFS_YfcJ_like"/>
    <property type="match status" value="1"/>
</dbReference>
<name>A0A2H9YTP8_9GAMM</name>
<evidence type="ECO:0000313" key="6">
    <source>
        <dbReference type="EMBL" id="PJO75993.1"/>
    </source>
</evidence>
<dbReference type="AlphaFoldDB" id="A0A2H9YTP8"/>
<sequence length="391" mass="43450">MSVSAERLWNRSFILCLFNNFFLFVYYFALLTILPIYIMKDLGGSVKEAGLALTLFLVSSIAVRPFSGMIIEKLGKKISMRGAGVIFALFAFSYLLVDSMWSLLLVRFLHGIWFSILTTVAVPVANEFIPEQRKGEGMGYFVMSTNLGVVFGPLLALTVIQFTSFKVLFGILAVIISLGLIFCWMLKITELPKPEAISKEKTSLSLQDILEVKVLAVSFVALLTAFAYSGIMSFITAFSETKQLLAYTSVFFIVFAASMLLVRPWVGKIYDRKGPSAVIYPSFIFFAIGLVIVSLISNQWILWLSAVFIGIGYGSLFPCLQTLAIQSVDKQRMGHAISTFFTLFDLGLAIGSVAMGILIAYWGFETTYVLSAVLVIVTILVYRQYVAKKQK</sequence>
<dbReference type="GO" id="GO:0022857">
    <property type="term" value="F:transmembrane transporter activity"/>
    <property type="evidence" value="ECO:0007669"/>
    <property type="project" value="InterPro"/>
</dbReference>
<dbReference type="InterPro" id="IPR052714">
    <property type="entry name" value="MFS_Exporter"/>
</dbReference>
<feature type="transmembrane region" description="Helical" evidence="4">
    <location>
        <begin position="214"/>
        <end position="238"/>
    </location>
</feature>
<feature type="transmembrane region" description="Helical" evidence="4">
    <location>
        <begin position="137"/>
        <end position="161"/>
    </location>
</feature>
<feature type="transmembrane region" description="Helical" evidence="4">
    <location>
        <begin position="49"/>
        <end position="66"/>
    </location>
</feature>
<proteinExistence type="predicted"/>
<accession>A0A2H9YTP8</accession>
<feature type="transmembrane region" description="Helical" evidence="4">
    <location>
        <begin position="337"/>
        <end position="362"/>
    </location>
</feature>
<feature type="domain" description="Major facilitator superfamily (MFS) profile" evidence="5">
    <location>
        <begin position="13"/>
        <end position="390"/>
    </location>
</feature>
<dbReference type="Gene3D" id="1.20.1250.20">
    <property type="entry name" value="MFS general substrate transporter like domains"/>
    <property type="match status" value="1"/>
</dbReference>
<dbReference type="Pfam" id="PF07690">
    <property type="entry name" value="MFS_1"/>
    <property type="match status" value="1"/>
</dbReference>
<evidence type="ECO:0000313" key="7">
    <source>
        <dbReference type="Proteomes" id="UP000243446"/>
    </source>
</evidence>
<dbReference type="PROSITE" id="PS50850">
    <property type="entry name" value="MFS"/>
    <property type="match status" value="1"/>
</dbReference>
<dbReference type="GeneID" id="97175966"/>
<dbReference type="Proteomes" id="UP000243446">
    <property type="component" value="Unassembled WGS sequence"/>
</dbReference>
<feature type="transmembrane region" description="Helical" evidence="4">
    <location>
        <begin position="12"/>
        <end position="37"/>
    </location>
</feature>